<gene>
    <name evidence="1" type="ORF">B0T22DRAFT_447048</name>
</gene>
<sequence>MSCACSFLYQVFLTWVRCLLLSVRAVIHKPISLYFCLMLLTMAEVHFWRAKGWLIHHGMPCHPILENIGRETCGNGWPGFSR</sequence>
<comment type="caution">
    <text evidence="1">The sequence shown here is derived from an EMBL/GenBank/DDBJ whole genome shotgun (WGS) entry which is preliminary data.</text>
</comment>
<dbReference type="EMBL" id="JAULSO010000001">
    <property type="protein sequence ID" value="KAK3692345.1"/>
    <property type="molecule type" value="Genomic_DNA"/>
</dbReference>
<organism evidence="1 2">
    <name type="scientific">Podospora appendiculata</name>
    <dbReference type="NCBI Taxonomy" id="314037"/>
    <lineage>
        <taxon>Eukaryota</taxon>
        <taxon>Fungi</taxon>
        <taxon>Dikarya</taxon>
        <taxon>Ascomycota</taxon>
        <taxon>Pezizomycotina</taxon>
        <taxon>Sordariomycetes</taxon>
        <taxon>Sordariomycetidae</taxon>
        <taxon>Sordariales</taxon>
        <taxon>Podosporaceae</taxon>
        <taxon>Podospora</taxon>
    </lineage>
</organism>
<accession>A0AAE0XFB9</accession>
<keyword evidence="2" id="KW-1185">Reference proteome</keyword>
<reference evidence="1" key="1">
    <citation type="journal article" date="2023" name="Mol. Phylogenet. Evol.">
        <title>Genome-scale phylogeny and comparative genomics of the fungal order Sordariales.</title>
        <authorList>
            <person name="Hensen N."/>
            <person name="Bonometti L."/>
            <person name="Westerberg I."/>
            <person name="Brannstrom I.O."/>
            <person name="Guillou S."/>
            <person name="Cros-Aarteil S."/>
            <person name="Calhoun S."/>
            <person name="Haridas S."/>
            <person name="Kuo A."/>
            <person name="Mondo S."/>
            <person name="Pangilinan J."/>
            <person name="Riley R."/>
            <person name="LaButti K."/>
            <person name="Andreopoulos B."/>
            <person name="Lipzen A."/>
            <person name="Chen C."/>
            <person name="Yan M."/>
            <person name="Daum C."/>
            <person name="Ng V."/>
            <person name="Clum A."/>
            <person name="Steindorff A."/>
            <person name="Ohm R.A."/>
            <person name="Martin F."/>
            <person name="Silar P."/>
            <person name="Natvig D.O."/>
            <person name="Lalanne C."/>
            <person name="Gautier V."/>
            <person name="Ament-Velasquez S.L."/>
            <person name="Kruys A."/>
            <person name="Hutchinson M.I."/>
            <person name="Powell A.J."/>
            <person name="Barry K."/>
            <person name="Miller A.N."/>
            <person name="Grigoriev I.V."/>
            <person name="Debuchy R."/>
            <person name="Gladieux P."/>
            <person name="Hiltunen Thoren M."/>
            <person name="Johannesson H."/>
        </authorList>
    </citation>
    <scope>NUCLEOTIDE SEQUENCE</scope>
    <source>
        <strain evidence="1">CBS 314.62</strain>
    </source>
</reference>
<protein>
    <submittedName>
        <fullName evidence="1">Uncharacterized protein</fullName>
    </submittedName>
</protein>
<evidence type="ECO:0000313" key="2">
    <source>
        <dbReference type="Proteomes" id="UP001270362"/>
    </source>
</evidence>
<name>A0AAE0XFB9_9PEZI</name>
<dbReference type="AlphaFoldDB" id="A0AAE0XFB9"/>
<dbReference type="Proteomes" id="UP001270362">
    <property type="component" value="Unassembled WGS sequence"/>
</dbReference>
<reference evidence="1" key="2">
    <citation type="submission" date="2023-06" db="EMBL/GenBank/DDBJ databases">
        <authorList>
            <consortium name="Lawrence Berkeley National Laboratory"/>
            <person name="Haridas S."/>
            <person name="Hensen N."/>
            <person name="Bonometti L."/>
            <person name="Westerberg I."/>
            <person name="Brannstrom I.O."/>
            <person name="Guillou S."/>
            <person name="Cros-Aarteil S."/>
            <person name="Calhoun S."/>
            <person name="Kuo A."/>
            <person name="Mondo S."/>
            <person name="Pangilinan J."/>
            <person name="Riley R."/>
            <person name="Labutti K."/>
            <person name="Andreopoulos B."/>
            <person name="Lipzen A."/>
            <person name="Chen C."/>
            <person name="Yanf M."/>
            <person name="Daum C."/>
            <person name="Ng V."/>
            <person name="Clum A."/>
            <person name="Steindorff A."/>
            <person name="Ohm R."/>
            <person name="Martin F."/>
            <person name="Silar P."/>
            <person name="Natvig D."/>
            <person name="Lalanne C."/>
            <person name="Gautier V."/>
            <person name="Ament-Velasquez S.L."/>
            <person name="Kruys A."/>
            <person name="Hutchinson M.I."/>
            <person name="Powell A.J."/>
            <person name="Barry K."/>
            <person name="Miller A.N."/>
            <person name="Grigoriev I.V."/>
            <person name="Debuchy R."/>
            <person name="Gladieux P."/>
            <person name="Thoren M.H."/>
            <person name="Johannesson H."/>
        </authorList>
    </citation>
    <scope>NUCLEOTIDE SEQUENCE</scope>
    <source>
        <strain evidence="1">CBS 314.62</strain>
    </source>
</reference>
<evidence type="ECO:0000313" key="1">
    <source>
        <dbReference type="EMBL" id="KAK3692345.1"/>
    </source>
</evidence>
<proteinExistence type="predicted"/>